<feature type="chain" id="PRO_5010827044" evidence="2">
    <location>
        <begin position="20"/>
        <end position="176"/>
    </location>
</feature>
<evidence type="ECO:0000313" key="4">
    <source>
        <dbReference type="EnsemblMetazoa" id="ISCW014960-PA"/>
    </source>
</evidence>
<dbReference type="PaxDb" id="6945-B7QL95"/>
<feature type="region of interest" description="Disordered" evidence="1">
    <location>
        <begin position="39"/>
        <end position="176"/>
    </location>
</feature>
<keyword evidence="2" id="KW-0732">Signal</keyword>
<dbReference type="EMBL" id="DS964273">
    <property type="protein sequence ID" value="EEC19617.1"/>
    <property type="molecule type" value="Genomic_DNA"/>
</dbReference>
<feature type="compositionally biased region" description="Polar residues" evidence="1">
    <location>
        <begin position="126"/>
        <end position="142"/>
    </location>
</feature>
<accession>B7QL95</accession>
<reference evidence="3 5" key="1">
    <citation type="submission" date="2008-03" db="EMBL/GenBank/DDBJ databases">
        <title>Annotation of Ixodes scapularis.</title>
        <authorList>
            <consortium name="Ixodes scapularis Genome Project Consortium"/>
            <person name="Caler E."/>
            <person name="Hannick L.I."/>
            <person name="Bidwell S."/>
            <person name="Joardar V."/>
            <person name="Thiagarajan M."/>
            <person name="Amedeo P."/>
            <person name="Galinsky K.J."/>
            <person name="Schobel S."/>
            <person name="Inman J."/>
            <person name="Hostetler J."/>
            <person name="Miller J."/>
            <person name="Hammond M."/>
            <person name="Megy K."/>
            <person name="Lawson D."/>
            <person name="Kodira C."/>
            <person name="Sutton G."/>
            <person name="Meyer J."/>
            <person name="Hill C.A."/>
            <person name="Birren B."/>
            <person name="Nene V."/>
            <person name="Collins F."/>
            <person name="Alarcon-Chaidez F."/>
            <person name="Wikel S."/>
            <person name="Strausberg R."/>
        </authorList>
    </citation>
    <scope>NUCLEOTIDE SEQUENCE [LARGE SCALE GENOMIC DNA]</scope>
    <source>
        <strain evidence="5">Wikel</strain>
        <strain evidence="3">Wikel colony</strain>
    </source>
</reference>
<keyword evidence="6" id="KW-1267">Proteomics identification</keyword>
<dbReference type="VEuPathDB" id="VectorBase:ISCI014960"/>
<dbReference type="VEuPathDB" id="VectorBase:ISCP_007053"/>
<protein>
    <submittedName>
        <fullName evidence="3 4">Secreted salivary gland peptide, putative</fullName>
    </submittedName>
</protein>
<keyword evidence="5" id="KW-1185">Reference proteome</keyword>
<name>B7QL95_IXOSC</name>
<evidence type="ECO:0000256" key="1">
    <source>
        <dbReference type="SAM" id="MobiDB-lite"/>
    </source>
</evidence>
<dbReference type="Proteomes" id="UP000001555">
    <property type="component" value="Unassembled WGS sequence"/>
</dbReference>
<proteinExistence type="evidence at protein level"/>
<dbReference type="VEuPathDB" id="VectorBase:ISCW014960"/>
<feature type="compositionally biased region" description="Polar residues" evidence="1">
    <location>
        <begin position="163"/>
        <end position="176"/>
    </location>
</feature>
<evidence type="ECO:0007829" key="6">
    <source>
        <dbReference type="PeptideAtlas" id="B7QL95"/>
    </source>
</evidence>
<organism>
    <name type="scientific">Ixodes scapularis</name>
    <name type="common">Black-legged tick</name>
    <name type="synonym">Deer tick</name>
    <dbReference type="NCBI Taxonomy" id="6945"/>
    <lineage>
        <taxon>Eukaryota</taxon>
        <taxon>Metazoa</taxon>
        <taxon>Ecdysozoa</taxon>
        <taxon>Arthropoda</taxon>
        <taxon>Chelicerata</taxon>
        <taxon>Arachnida</taxon>
        <taxon>Acari</taxon>
        <taxon>Parasitiformes</taxon>
        <taxon>Ixodida</taxon>
        <taxon>Ixodoidea</taxon>
        <taxon>Ixodidae</taxon>
        <taxon>Ixodinae</taxon>
        <taxon>Ixodes</taxon>
    </lineage>
</organism>
<reference evidence="4" key="2">
    <citation type="submission" date="2020-05" db="UniProtKB">
        <authorList>
            <consortium name="EnsemblMetazoa"/>
        </authorList>
    </citation>
    <scope>IDENTIFICATION</scope>
    <source>
        <strain evidence="4">wikel</strain>
    </source>
</reference>
<dbReference type="EMBL" id="ABJB010380242">
    <property type="status" value="NOT_ANNOTATED_CDS"/>
    <property type="molecule type" value="Genomic_DNA"/>
</dbReference>
<gene>
    <name evidence="4" type="primary">8042965</name>
    <name evidence="3" type="ORF">IscW_ISCW014960</name>
</gene>
<dbReference type="InParanoid" id="B7QL95"/>
<dbReference type="EnsemblMetazoa" id="ISCW014960-RA">
    <property type="protein sequence ID" value="ISCW014960-PA"/>
    <property type="gene ID" value="ISCW014960"/>
</dbReference>
<evidence type="ECO:0000313" key="5">
    <source>
        <dbReference type="Proteomes" id="UP000001555"/>
    </source>
</evidence>
<dbReference type="KEGG" id="isc:8042965"/>
<dbReference type="HOGENOM" id="CLU_1526888_0_0_1"/>
<dbReference type="AlphaFoldDB" id="B7QL95"/>
<evidence type="ECO:0000256" key="2">
    <source>
        <dbReference type="SAM" id="SignalP"/>
    </source>
</evidence>
<sequence>MKRLALPILVLCLTNLVVAKRSMGKYPSKRDIRMGMMTVPWEEGRSPSGNVGGSSNGGGMPGAPGESESGGSPGDRGPRGFGSAPQAFRGSSQPDELPRSEMPTTPSGDESKYFSPVNEPDEYSRSDLSTPTTNSTKSSASVRSDEQAVPNTRPKRSPPGLPTTESTPHTGKTGSG</sequence>
<evidence type="ECO:0000313" key="3">
    <source>
        <dbReference type="EMBL" id="EEC19617.1"/>
    </source>
</evidence>
<feature type="compositionally biased region" description="Gly residues" evidence="1">
    <location>
        <begin position="50"/>
        <end position="62"/>
    </location>
</feature>
<feature type="signal peptide" evidence="2">
    <location>
        <begin position="1"/>
        <end position="19"/>
    </location>
</feature>
<dbReference type="EMBL" id="ABJB010619881">
    <property type="status" value="NOT_ANNOTATED_CDS"/>
    <property type="molecule type" value="Genomic_DNA"/>
</dbReference>
<dbReference type="EMBL" id="ABJB010644831">
    <property type="status" value="NOT_ANNOTATED_CDS"/>
    <property type="molecule type" value="Genomic_DNA"/>
</dbReference>